<dbReference type="InterPro" id="IPR013786">
    <property type="entry name" value="AcylCoA_DH/ox_N"/>
</dbReference>
<dbReference type="InterPro" id="IPR037069">
    <property type="entry name" value="AcylCoA_DH/ox_N_sf"/>
</dbReference>
<dbReference type="InterPro" id="IPR006091">
    <property type="entry name" value="Acyl-CoA_Oxase/DH_mid-dom"/>
</dbReference>
<feature type="domain" description="Acyl-CoA oxidase/dehydrogenase middle" evidence="8">
    <location>
        <begin position="126"/>
        <end position="222"/>
    </location>
</feature>
<keyword evidence="3 6" id="KW-0285">Flavoprotein</keyword>
<dbReference type="InterPro" id="IPR009100">
    <property type="entry name" value="AcylCoA_DH/oxidase_NM_dom_sf"/>
</dbReference>
<comment type="cofactor">
    <cofactor evidence="1 6">
        <name>FAD</name>
        <dbReference type="ChEBI" id="CHEBI:57692"/>
    </cofactor>
</comment>
<dbReference type="Pfam" id="PF02770">
    <property type="entry name" value="Acyl-CoA_dh_M"/>
    <property type="match status" value="1"/>
</dbReference>
<dbReference type="Proteomes" id="UP001236748">
    <property type="component" value="Chromosome"/>
</dbReference>
<evidence type="ECO:0000259" key="9">
    <source>
        <dbReference type="Pfam" id="PF02771"/>
    </source>
</evidence>
<dbReference type="SUPFAM" id="SSF47203">
    <property type="entry name" value="Acyl-CoA dehydrogenase C-terminal domain-like"/>
    <property type="match status" value="1"/>
</dbReference>
<dbReference type="Gene3D" id="1.20.140.10">
    <property type="entry name" value="Butyryl-CoA Dehydrogenase, subunit A, domain 3"/>
    <property type="match status" value="1"/>
</dbReference>
<evidence type="ECO:0000256" key="1">
    <source>
        <dbReference type="ARBA" id="ARBA00001974"/>
    </source>
</evidence>
<evidence type="ECO:0000313" key="10">
    <source>
        <dbReference type="EMBL" id="WLH05066.1"/>
    </source>
</evidence>
<evidence type="ECO:0000259" key="8">
    <source>
        <dbReference type="Pfam" id="PF02770"/>
    </source>
</evidence>
<dbReference type="InterPro" id="IPR036250">
    <property type="entry name" value="AcylCo_DH-like_C"/>
</dbReference>
<name>A0ABY9FP24_9PSED</name>
<keyword evidence="4 6" id="KW-0274">FAD</keyword>
<dbReference type="Gene3D" id="1.10.540.10">
    <property type="entry name" value="Acyl-CoA dehydrogenase/oxidase, N-terminal domain"/>
    <property type="match status" value="1"/>
</dbReference>
<organism evidence="10 11">
    <name type="scientific">Pseudomonas lurida</name>
    <dbReference type="NCBI Taxonomy" id="244566"/>
    <lineage>
        <taxon>Bacteria</taxon>
        <taxon>Pseudomonadati</taxon>
        <taxon>Pseudomonadota</taxon>
        <taxon>Gammaproteobacteria</taxon>
        <taxon>Pseudomonadales</taxon>
        <taxon>Pseudomonadaceae</taxon>
        <taxon>Pseudomonas</taxon>
    </lineage>
</organism>
<dbReference type="PANTHER" id="PTHR43292">
    <property type="entry name" value="ACYL-COA DEHYDROGENASE"/>
    <property type="match status" value="1"/>
</dbReference>
<proteinExistence type="inferred from homology"/>
<feature type="domain" description="Acyl-CoA dehydrogenase/oxidase C-terminal" evidence="7">
    <location>
        <begin position="234"/>
        <end position="403"/>
    </location>
</feature>
<dbReference type="RefSeq" id="WP_047542213.1">
    <property type="nucleotide sequence ID" value="NZ_CP117450.1"/>
</dbReference>
<dbReference type="Gene3D" id="2.40.110.10">
    <property type="entry name" value="Butyryl-CoA Dehydrogenase, subunit A, domain 2"/>
    <property type="match status" value="1"/>
</dbReference>
<dbReference type="InterPro" id="IPR046373">
    <property type="entry name" value="Acyl-CoA_Oxase/DH_mid-dom_sf"/>
</dbReference>
<evidence type="ECO:0000256" key="4">
    <source>
        <dbReference type="ARBA" id="ARBA00022827"/>
    </source>
</evidence>
<comment type="similarity">
    <text evidence="2 6">Belongs to the acyl-CoA dehydrogenase family.</text>
</comment>
<evidence type="ECO:0000256" key="3">
    <source>
        <dbReference type="ARBA" id="ARBA00022630"/>
    </source>
</evidence>
<gene>
    <name evidence="10" type="ORF">PSH67_19745</name>
</gene>
<evidence type="ECO:0000256" key="2">
    <source>
        <dbReference type="ARBA" id="ARBA00009347"/>
    </source>
</evidence>
<protein>
    <submittedName>
        <fullName evidence="10">Acyl-CoA dehydrogenase family protein</fullName>
    </submittedName>
</protein>
<dbReference type="PANTHER" id="PTHR43292:SF3">
    <property type="entry name" value="ACYL-COA DEHYDROGENASE FADE29"/>
    <property type="match status" value="1"/>
</dbReference>
<dbReference type="InterPro" id="IPR009075">
    <property type="entry name" value="AcylCo_DH/oxidase_C"/>
</dbReference>
<keyword evidence="11" id="KW-1185">Reference proteome</keyword>
<sequence>MHFEFSPEDEAFRLEVREFFKENISPEVARNAFEGAHPPPRDVLRQWQRTLYDHGWGAPHWPKEFGGTDWSSIRKHIFLEELVNANGLDYGWQGTHMMAPVVIAFGNKWQQDTFLPPLLRGDVFWCQGFSEPNSGSDLASLRTRAELNEEGTHYIVNGQKIWTSDAKISDWGFFLVRTDTTVKPQRGISFLLIDMKSPGITVRNIISIDGGDGLAEVFLENVMVPKEQLVGEPGMGWTYAKYLLEKERTSSAFIYFNKRELEKAKNIARAEMVDGVPLLDTPVFSRRVAALEADILGLEWSVLRILAKENMRDNLDAVVSTLKIRGSELQQQVTELQVDALGPRALRFYDHGPGRKAHEHRAGDESDELWPAYVPGRSNMYFFQRAATIYGGAREVQKNIIAKLAFGL</sequence>
<dbReference type="Pfam" id="PF02771">
    <property type="entry name" value="Acyl-CoA_dh_N"/>
    <property type="match status" value="1"/>
</dbReference>
<keyword evidence="5 6" id="KW-0560">Oxidoreductase</keyword>
<dbReference type="SUPFAM" id="SSF56645">
    <property type="entry name" value="Acyl-CoA dehydrogenase NM domain-like"/>
    <property type="match status" value="1"/>
</dbReference>
<accession>A0ABY9FP24</accession>
<evidence type="ECO:0000256" key="6">
    <source>
        <dbReference type="RuleBase" id="RU362125"/>
    </source>
</evidence>
<dbReference type="EMBL" id="CP117450">
    <property type="protein sequence ID" value="WLH05066.1"/>
    <property type="molecule type" value="Genomic_DNA"/>
</dbReference>
<evidence type="ECO:0000259" key="7">
    <source>
        <dbReference type="Pfam" id="PF00441"/>
    </source>
</evidence>
<evidence type="ECO:0000313" key="11">
    <source>
        <dbReference type="Proteomes" id="UP001236748"/>
    </source>
</evidence>
<dbReference type="Pfam" id="PF00441">
    <property type="entry name" value="Acyl-CoA_dh_1"/>
    <property type="match status" value="1"/>
</dbReference>
<evidence type="ECO:0000256" key="5">
    <source>
        <dbReference type="ARBA" id="ARBA00023002"/>
    </source>
</evidence>
<feature type="domain" description="Acyl-CoA dehydrogenase/oxidase N-terminal" evidence="9">
    <location>
        <begin position="6"/>
        <end position="122"/>
    </location>
</feature>
<dbReference type="InterPro" id="IPR052161">
    <property type="entry name" value="Mycobact_Acyl-CoA_DH"/>
</dbReference>
<reference evidence="10 11" key="1">
    <citation type="submission" date="2023-02" db="EMBL/GenBank/DDBJ databases">
        <title>Evolution of Hrp T3SS in non-pathogenic Pseudomonas fluorescens.</title>
        <authorList>
            <person name="Liao K."/>
            <person name="Wei H."/>
            <person name="Gu Y."/>
        </authorList>
    </citation>
    <scope>NUCLEOTIDE SEQUENCE [LARGE SCALE GENOMIC DNA]</scope>
    <source>
        <strain evidence="10 11">FP2043</strain>
    </source>
</reference>